<accession>A0A085JCX7</accession>
<keyword evidence="2" id="KW-1185">Reference proteome</keyword>
<sequence>MNHKKKMVIFGAWDVESEKERSIILKEEWKISAKGKRPPGYTQAIEHIKLVAEGYDLFTFNMIFSEKLNDPGVASIKDFERNLQRRFLSKEGENWYADFSENPYPDEIISPESFIEGAKKMITVNSYERDAKARKACIEYHGLSCKCCSFNFGQVYGEHGEGFIHVHHVKPIHCIGEEYEVDPVHDLIPLCPNCHAMIHRRNSLLSVNELIEKIRR</sequence>
<proteinExistence type="predicted"/>
<gene>
    <name evidence="1" type="ORF">GTPT_2513</name>
</gene>
<protein>
    <recommendedName>
        <fullName evidence="3">HNH endonuclease</fullName>
    </recommendedName>
</protein>
<comment type="caution">
    <text evidence="1">The sequence shown here is derived from an EMBL/GenBank/DDBJ whole genome shotgun (WGS) entry which is preliminary data.</text>
</comment>
<reference evidence="1 2" key="1">
    <citation type="submission" date="2014-05" db="EMBL/GenBank/DDBJ databases">
        <title>ATOL: Assembling a taxonomically balanced genome-scale reconstruction of the evolutionary history of the Enterobacteriaceae.</title>
        <authorList>
            <person name="Plunkett G.III."/>
            <person name="Neeno-Eckwall E.C."/>
            <person name="Glasner J.D."/>
            <person name="Perna N.T."/>
        </authorList>
    </citation>
    <scope>NUCLEOTIDE SEQUENCE [LARGE SCALE GENOMIC DNA]</scope>
    <source>
        <strain evidence="1 2">ATCC 33301</strain>
    </source>
</reference>
<dbReference type="Proteomes" id="UP000028602">
    <property type="component" value="Unassembled WGS sequence"/>
</dbReference>
<dbReference type="AlphaFoldDB" id="A0A085JCX7"/>
<dbReference type="CDD" id="cd00085">
    <property type="entry name" value="HNHc"/>
    <property type="match status" value="1"/>
</dbReference>
<evidence type="ECO:0008006" key="3">
    <source>
        <dbReference type="Google" id="ProtNLM"/>
    </source>
</evidence>
<dbReference type="EMBL" id="JMPR01000038">
    <property type="protein sequence ID" value="KFD18323.1"/>
    <property type="molecule type" value="Genomic_DNA"/>
</dbReference>
<evidence type="ECO:0000313" key="1">
    <source>
        <dbReference type="EMBL" id="KFD18323.1"/>
    </source>
</evidence>
<dbReference type="eggNOG" id="COG3183">
    <property type="taxonomic scope" value="Bacteria"/>
</dbReference>
<name>A0A085JCX7_9GAMM</name>
<dbReference type="InterPro" id="IPR003615">
    <property type="entry name" value="HNH_nuc"/>
</dbReference>
<organism evidence="1 2">
    <name type="scientific">Tatumella ptyseos ATCC 33301</name>
    <dbReference type="NCBI Taxonomy" id="1005995"/>
    <lineage>
        <taxon>Bacteria</taxon>
        <taxon>Pseudomonadati</taxon>
        <taxon>Pseudomonadota</taxon>
        <taxon>Gammaproteobacteria</taxon>
        <taxon>Enterobacterales</taxon>
        <taxon>Erwiniaceae</taxon>
        <taxon>Tatumella</taxon>
    </lineage>
</organism>
<evidence type="ECO:0000313" key="2">
    <source>
        <dbReference type="Proteomes" id="UP000028602"/>
    </source>
</evidence>